<gene>
    <name evidence="3" type="ORF">E1301_Tti020015</name>
</gene>
<keyword evidence="2" id="KW-0472">Membrane</keyword>
<dbReference type="Proteomes" id="UP000324632">
    <property type="component" value="Chromosome 21"/>
</dbReference>
<reference evidence="3 4" key="1">
    <citation type="journal article" date="2019" name="Mol. Ecol. Resour.">
        <title>Chromosome-level genome assembly of Triplophysa tibetana, a fish adapted to the harsh high-altitude environment of the Tibetan Plateau.</title>
        <authorList>
            <person name="Yang X."/>
            <person name="Liu H."/>
            <person name="Ma Z."/>
            <person name="Zou Y."/>
            <person name="Zou M."/>
            <person name="Mao Y."/>
            <person name="Li X."/>
            <person name="Wang H."/>
            <person name="Chen T."/>
            <person name="Wang W."/>
            <person name="Yang R."/>
        </authorList>
    </citation>
    <scope>NUCLEOTIDE SEQUENCE [LARGE SCALE GENOMIC DNA]</scope>
    <source>
        <strain evidence="3">TTIB1903HZAU</strain>
        <tissue evidence="3">Muscle</tissue>
    </source>
</reference>
<evidence type="ECO:0000256" key="1">
    <source>
        <dbReference type="SAM" id="MobiDB-lite"/>
    </source>
</evidence>
<feature type="transmembrane region" description="Helical" evidence="2">
    <location>
        <begin position="60"/>
        <end position="82"/>
    </location>
</feature>
<feature type="region of interest" description="Disordered" evidence="1">
    <location>
        <begin position="90"/>
        <end position="111"/>
    </location>
</feature>
<evidence type="ECO:0000313" key="4">
    <source>
        <dbReference type="Proteomes" id="UP000324632"/>
    </source>
</evidence>
<proteinExistence type="predicted"/>
<protein>
    <submittedName>
        <fullName evidence="3">Uncharacterized protein</fullName>
    </submittedName>
</protein>
<keyword evidence="2" id="KW-0812">Transmembrane</keyword>
<dbReference type="AlphaFoldDB" id="A0A5A9NAU6"/>
<name>A0A5A9NAU6_9TELE</name>
<accession>A0A5A9NAU6</accession>
<comment type="caution">
    <text evidence="3">The sequence shown here is derived from an EMBL/GenBank/DDBJ whole genome shotgun (WGS) entry which is preliminary data.</text>
</comment>
<evidence type="ECO:0000313" key="3">
    <source>
        <dbReference type="EMBL" id="KAA0706335.1"/>
    </source>
</evidence>
<evidence type="ECO:0000256" key="2">
    <source>
        <dbReference type="SAM" id="Phobius"/>
    </source>
</evidence>
<dbReference type="EMBL" id="SOYY01000021">
    <property type="protein sequence ID" value="KAA0706335.1"/>
    <property type="molecule type" value="Genomic_DNA"/>
</dbReference>
<sequence>MEKGTCGPGSYWDSLIKHCRPSEPVQLRPSTPVTDVPVAVVKQVLSSGGPVEPRPAVSPSVWICVGLVTSASLLVLLFWFIIYKHHHRTSHNTGNEETHTAVSSQQEEDSKLQEVHIAEETCGRSPCNGWAEHGLPLPATELGDSALVTTKTGPAVEF</sequence>
<keyword evidence="4" id="KW-1185">Reference proteome</keyword>
<organism evidence="3 4">
    <name type="scientific">Triplophysa tibetana</name>
    <dbReference type="NCBI Taxonomy" id="1572043"/>
    <lineage>
        <taxon>Eukaryota</taxon>
        <taxon>Metazoa</taxon>
        <taxon>Chordata</taxon>
        <taxon>Craniata</taxon>
        <taxon>Vertebrata</taxon>
        <taxon>Euteleostomi</taxon>
        <taxon>Actinopterygii</taxon>
        <taxon>Neopterygii</taxon>
        <taxon>Teleostei</taxon>
        <taxon>Ostariophysi</taxon>
        <taxon>Cypriniformes</taxon>
        <taxon>Nemacheilidae</taxon>
        <taxon>Triplophysa</taxon>
    </lineage>
</organism>
<keyword evidence="2" id="KW-1133">Transmembrane helix</keyword>